<evidence type="ECO:0000256" key="1">
    <source>
        <dbReference type="SAM" id="Phobius"/>
    </source>
</evidence>
<accession>A0A6N2T0V3</accession>
<sequence>MIVRGSNSGVPLKRSENCLLRLLEGVAKRLESNTFDLEQMKHTCEKWTSGYKLLDNYNDAREKEFDKLKASANIGGMTHTISFIAILYGLVVGFYNISDPALAIMLGAPSIFLGIVAFGLTPYEKLTEQGKPYGLEVLGLYQYLQDFSNFSDRGAADLVLWDQYLVYATAMGISEKALQELAKADPQMTDHEWLDSNATNSLV</sequence>
<dbReference type="Pfam" id="PF20990">
    <property type="entry name" value="DUF2207_C"/>
    <property type="match status" value="1"/>
</dbReference>
<keyword evidence="1" id="KW-0472">Membrane</keyword>
<feature type="transmembrane region" description="Helical" evidence="1">
    <location>
        <begin position="70"/>
        <end position="95"/>
    </location>
</feature>
<reference evidence="3" key="1">
    <citation type="submission" date="2019-11" db="EMBL/GenBank/DDBJ databases">
        <authorList>
            <person name="Feng L."/>
        </authorList>
    </citation>
    <scope>NUCLEOTIDE SEQUENCE</scope>
    <source>
        <strain evidence="3">BbreveLFYP81</strain>
    </source>
</reference>
<organism evidence="3">
    <name type="scientific">Bifidobacterium breve</name>
    <dbReference type="NCBI Taxonomy" id="1685"/>
    <lineage>
        <taxon>Bacteria</taxon>
        <taxon>Bacillati</taxon>
        <taxon>Actinomycetota</taxon>
        <taxon>Actinomycetes</taxon>
        <taxon>Bifidobacteriales</taxon>
        <taxon>Bifidobacteriaceae</taxon>
        <taxon>Bifidobacterium</taxon>
    </lineage>
</organism>
<feature type="domain" description="Predicted membrane protein YciQ-like C-terminal" evidence="2">
    <location>
        <begin position="11"/>
        <end position="180"/>
    </location>
</feature>
<proteinExistence type="predicted"/>
<evidence type="ECO:0000313" key="3">
    <source>
        <dbReference type="EMBL" id="VYS98979.1"/>
    </source>
</evidence>
<dbReference type="InterPro" id="IPR048389">
    <property type="entry name" value="YciQ-like_C"/>
</dbReference>
<feature type="transmembrane region" description="Helical" evidence="1">
    <location>
        <begin position="101"/>
        <end position="121"/>
    </location>
</feature>
<dbReference type="EMBL" id="CACRSN010000009">
    <property type="protein sequence ID" value="VYS98979.1"/>
    <property type="molecule type" value="Genomic_DNA"/>
</dbReference>
<protein>
    <recommendedName>
        <fullName evidence="2">Predicted membrane protein YciQ-like C-terminal domain-containing protein</fullName>
    </recommendedName>
</protein>
<gene>
    <name evidence="3" type="ORF">BBLFYP81_01169</name>
</gene>
<keyword evidence="1" id="KW-0812">Transmembrane</keyword>
<keyword evidence="1" id="KW-1133">Transmembrane helix</keyword>
<name>A0A6N2T0V3_BIFBR</name>
<dbReference type="AlphaFoldDB" id="A0A6N2T0V3"/>
<evidence type="ECO:0000259" key="2">
    <source>
        <dbReference type="Pfam" id="PF20990"/>
    </source>
</evidence>